<gene>
    <name evidence="2" type="ORF">ROA7745_04059</name>
</gene>
<evidence type="ECO:0000313" key="3">
    <source>
        <dbReference type="Proteomes" id="UP000193224"/>
    </source>
</evidence>
<feature type="chain" id="PRO_5013344460" description="Lipoprotein" evidence="1">
    <location>
        <begin position="20"/>
        <end position="103"/>
    </location>
</feature>
<evidence type="ECO:0000313" key="2">
    <source>
        <dbReference type="EMBL" id="SMC14194.1"/>
    </source>
</evidence>
<dbReference type="PROSITE" id="PS51257">
    <property type="entry name" value="PROKAR_LIPOPROTEIN"/>
    <property type="match status" value="1"/>
</dbReference>
<dbReference type="EMBL" id="FWXB01000022">
    <property type="protein sequence ID" value="SMC14194.1"/>
    <property type="molecule type" value="Genomic_DNA"/>
</dbReference>
<reference evidence="2 3" key="1">
    <citation type="submission" date="2017-03" db="EMBL/GenBank/DDBJ databases">
        <authorList>
            <person name="Afonso C.L."/>
            <person name="Miller P.J."/>
            <person name="Scott M.A."/>
            <person name="Spackman E."/>
            <person name="Goraichik I."/>
            <person name="Dimitrov K.M."/>
            <person name="Suarez D.L."/>
            <person name="Swayne D.E."/>
        </authorList>
    </citation>
    <scope>NUCLEOTIDE SEQUENCE [LARGE SCALE GENOMIC DNA]</scope>
    <source>
        <strain evidence="2 3">CECT 7745</strain>
    </source>
</reference>
<dbReference type="OrthoDB" id="7874984at2"/>
<sequence>MLSARHILFSAIAALAACAEAPEEPAFRAFDLELTQPSPYANYLSVAPGARDAALPRPGQIKSRGFSRYLREKTGCVVDSSRMTATLGSRKMPAGYMVPVICP</sequence>
<proteinExistence type="predicted"/>
<protein>
    <recommendedName>
        <fullName evidence="4">Lipoprotein</fullName>
    </recommendedName>
</protein>
<keyword evidence="1" id="KW-0732">Signal</keyword>
<evidence type="ECO:0008006" key="4">
    <source>
        <dbReference type="Google" id="ProtNLM"/>
    </source>
</evidence>
<feature type="signal peptide" evidence="1">
    <location>
        <begin position="1"/>
        <end position="19"/>
    </location>
</feature>
<organism evidence="2 3">
    <name type="scientific">Roseovarius aestuarii</name>
    <dbReference type="NCBI Taxonomy" id="475083"/>
    <lineage>
        <taxon>Bacteria</taxon>
        <taxon>Pseudomonadati</taxon>
        <taxon>Pseudomonadota</taxon>
        <taxon>Alphaproteobacteria</taxon>
        <taxon>Rhodobacterales</taxon>
        <taxon>Roseobacteraceae</taxon>
        <taxon>Roseovarius</taxon>
    </lineage>
</organism>
<accession>A0A1X7BX73</accession>
<dbReference type="AlphaFoldDB" id="A0A1X7BX73"/>
<keyword evidence="3" id="KW-1185">Reference proteome</keyword>
<dbReference type="RefSeq" id="WP_085802107.1">
    <property type="nucleotide sequence ID" value="NZ_FWXB01000022.1"/>
</dbReference>
<evidence type="ECO:0000256" key="1">
    <source>
        <dbReference type="SAM" id="SignalP"/>
    </source>
</evidence>
<dbReference type="Proteomes" id="UP000193224">
    <property type="component" value="Unassembled WGS sequence"/>
</dbReference>
<name>A0A1X7BX73_9RHOB</name>